<feature type="chain" id="PRO_5032854447" evidence="1">
    <location>
        <begin position="16"/>
        <end position="130"/>
    </location>
</feature>
<comment type="caution">
    <text evidence="2">The sequence shown here is derived from an EMBL/GenBank/DDBJ whole genome shotgun (WGS) entry which is preliminary data.</text>
</comment>
<dbReference type="EMBL" id="JABVXQ010000006">
    <property type="protein sequence ID" value="KAF6104443.1"/>
    <property type="molecule type" value="Genomic_DNA"/>
</dbReference>
<dbReference type="AlphaFoldDB" id="A0A834A4Q9"/>
<evidence type="ECO:0000256" key="1">
    <source>
        <dbReference type="SAM" id="SignalP"/>
    </source>
</evidence>
<proteinExistence type="predicted"/>
<reference evidence="2 3" key="1">
    <citation type="journal article" date="2020" name="Nature">
        <title>Six reference-quality genomes reveal evolution of bat adaptations.</title>
        <authorList>
            <person name="Jebb D."/>
            <person name="Huang Z."/>
            <person name="Pippel M."/>
            <person name="Hughes G.M."/>
            <person name="Lavrichenko K."/>
            <person name="Devanna P."/>
            <person name="Winkler S."/>
            <person name="Jermiin L.S."/>
            <person name="Skirmuntt E.C."/>
            <person name="Katzourakis A."/>
            <person name="Burkitt-Gray L."/>
            <person name="Ray D.A."/>
            <person name="Sullivan K.A.M."/>
            <person name="Roscito J.G."/>
            <person name="Kirilenko B.M."/>
            <person name="Davalos L.M."/>
            <person name="Corthals A.P."/>
            <person name="Power M.L."/>
            <person name="Jones G."/>
            <person name="Ransome R.D."/>
            <person name="Dechmann D.K.N."/>
            <person name="Locatelli A.G."/>
            <person name="Puechmaille S.J."/>
            <person name="Fedrigo O."/>
            <person name="Jarvis E.D."/>
            <person name="Hiller M."/>
            <person name="Vernes S.C."/>
            <person name="Myers E.W."/>
            <person name="Teeling E.C."/>
        </authorList>
    </citation>
    <scope>NUCLEOTIDE SEQUENCE [LARGE SCALE GENOMIC DNA]</scope>
    <source>
        <strain evidence="2">Bat1K_MPI-CBG_1</strain>
    </source>
</reference>
<accession>A0A834A4Q9</accession>
<organism evidence="2 3">
    <name type="scientific">Phyllostomus discolor</name>
    <name type="common">pale spear-nosed bat</name>
    <dbReference type="NCBI Taxonomy" id="89673"/>
    <lineage>
        <taxon>Eukaryota</taxon>
        <taxon>Metazoa</taxon>
        <taxon>Chordata</taxon>
        <taxon>Craniata</taxon>
        <taxon>Vertebrata</taxon>
        <taxon>Euteleostomi</taxon>
        <taxon>Mammalia</taxon>
        <taxon>Eutheria</taxon>
        <taxon>Laurasiatheria</taxon>
        <taxon>Chiroptera</taxon>
        <taxon>Yangochiroptera</taxon>
        <taxon>Phyllostomidae</taxon>
        <taxon>Phyllostominae</taxon>
        <taxon>Phyllostomus</taxon>
    </lineage>
</organism>
<protein>
    <submittedName>
        <fullName evidence="2">Uncharacterized protein</fullName>
    </submittedName>
</protein>
<dbReference type="Proteomes" id="UP000664940">
    <property type="component" value="Unassembled WGS sequence"/>
</dbReference>
<keyword evidence="1" id="KW-0732">Signal</keyword>
<sequence length="130" mass="14637">MFWLIALHLTPRGSGSDLLPLFWGLRRGEKFSAGKLLFTMGLAQMLPLEGKESCLSLPVLFPRWPPPPTQALCWGQDAWSILKYSLATQQELEEVGTLPYLPSLPPFLLSFLLFSFPPSFPYVHSDFSLP</sequence>
<feature type="signal peptide" evidence="1">
    <location>
        <begin position="1"/>
        <end position="15"/>
    </location>
</feature>
<evidence type="ECO:0000313" key="3">
    <source>
        <dbReference type="Proteomes" id="UP000664940"/>
    </source>
</evidence>
<evidence type="ECO:0000313" key="2">
    <source>
        <dbReference type="EMBL" id="KAF6104443.1"/>
    </source>
</evidence>
<gene>
    <name evidence="2" type="ORF">HJG60_011373</name>
</gene>
<name>A0A834A4Q9_9CHIR</name>